<dbReference type="RefSeq" id="WP_124379063.1">
    <property type="nucleotide sequence ID" value="NZ_CP027754.1"/>
</dbReference>
<proteinExistence type="predicted"/>
<evidence type="ECO:0000259" key="1">
    <source>
        <dbReference type="Pfam" id="PF07486"/>
    </source>
</evidence>
<feature type="domain" description="Cell wall hydrolase SleB" evidence="1">
    <location>
        <begin position="20"/>
        <end position="121"/>
    </location>
</feature>
<dbReference type="Gene3D" id="6.20.240.60">
    <property type="match status" value="1"/>
</dbReference>
<accession>A0A3G7UE98</accession>
<dbReference type="InterPro" id="IPR042047">
    <property type="entry name" value="SleB_dom1"/>
</dbReference>
<evidence type="ECO:0000313" key="3">
    <source>
        <dbReference type="Proteomes" id="UP000268696"/>
    </source>
</evidence>
<evidence type="ECO:0000313" key="2">
    <source>
        <dbReference type="EMBL" id="AZE56862.1"/>
    </source>
</evidence>
<dbReference type="EMBL" id="CP027754">
    <property type="protein sequence ID" value="AZE56862.1"/>
    <property type="molecule type" value="Genomic_DNA"/>
</dbReference>
<dbReference type="Proteomes" id="UP000268696">
    <property type="component" value="Chromosome"/>
</dbReference>
<dbReference type="GO" id="GO:0016787">
    <property type="term" value="F:hydrolase activity"/>
    <property type="evidence" value="ECO:0007669"/>
    <property type="project" value="InterPro"/>
</dbReference>
<dbReference type="AlphaFoldDB" id="A0A3G7UE98"/>
<reference evidence="2 3" key="1">
    <citation type="submission" date="2018-03" db="EMBL/GenBank/DDBJ databases">
        <title>Diversity of phytobeneficial traits revealed by whole-genome analysis of worldwide-isolated phenazine-producing Pseudomonas spp.</title>
        <authorList>
            <person name="Biessy A."/>
            <person name="Novinscak A."/>
            <person name="Blom J."/>
            <person name="Leger G."/>
            <person name="Thomashow L.S."/>
            <person name="Cazorla F.M."/>
            <person name="Josic D."/>
            <person name="Filion M."/>
        </authorList>
    </citation>
    <scope>NUCLEOTIDE SEQUENCE [LARGE SCALE GENOMIC DNA]</scope>
    <source>
        <strain evidence="2 3">30B</strain>
    </source>
</reference>
<dbReference type="Pfam" id="PF07486">
    <property type="entry name" value="Hydrolase_2"/>
    <property type="match status" value="1"/>
</dbReference>
<protein>
    <recommendedName>
        <fullName evidence="1">Cell wall hydrolase SleB domain-containing protein</fullName>
    </recommendedName>
</protein>
<gene>
    <name evidence="2" type="ORF">C4K03_4724</name>
</gene>
<dbReference type="InterPro" id="IPR011105">
    <property type="entry name" value="Cell_wall_hydrolase_SleB"/>
</dbReference>
<organism evidence="2 3">
    <name type="scientific">Pseudomonas synxantha</name>
    <dbReference type="NCBI Taxonomy" id="47883"/>
    <lineage>
        <taxon>Bacteria</taxon>
        <taxon>Pseudomonadati</taxon>
        <taxon>Pseudomonadota</taxon>
        <taxon>Gammaproteobacteria</taxon>
        <taxon>Pseudomonadales</taxon>
        <taxon>Pseudomonadaceae</taxon>
        <taxon>Pseudomonas</taxon>
    </lineage>
</organism>
<sequence length="124" mass="14263">MPATTALMCLALNIYHEARGEPTHGKIAVGMVTMNRALWDSEAVCDVVYKPKQFSWTQTQRHQMLQEPKAWQDAKQIAHDILMGEYDDLTQGATHFHTRAVKPEWRKSLQRIAQIGNHIFYAEN</sequence>
<name>A0A3G7UE98_9PSED</name>
<dbReference type="Gene3D" id="1.10.10.2520">
    <property type="entry name" value="Cell wall hydrolase SleB, domain 1"/>
    <property type="match status" value="1"/>
</dbReference>